<dbReference type="Pfam" id="PF13519">
    <property type="entry name" value="VWA_2"/>
    <property type="match status" value="1"/>
</dbReference>
<dbReference type="InterPro" id="IPR024163">
    <property type="entry name" value="Aerotolerance_reg_N"/>
</dbReference>
<accession>E8R0I0</accession>
<evidence type="ECO:0000256" key="1">
    <source>
        <dbReference type="SAM" id="MobiDB-lite"/>
    </source>
</evidence>
<dbReference type="eggNOG" id="COG2304">
    <property type="taxonomic scope" value="Bacteria"/>
</dbReference>
<dbReference type="PANTHER" id="PTHR37464">
    <property type="entry name" value="BLL2463 PROTEIN"/>
    <property type="match status" value="1"/>
</dbReference>
<dbReference type="AlphaFoldDB" id="E8R0I0"/>
<sequence length="706" mass="77164">MDLSSLQVASPLSAAAWMALAGVPASIILLYFLKLRRRPVEVSSTLLWRKSLEDLQVNSLFQKLRRNLLLLLQLLMVALLMLALLGLTTSGTRSEGRRLILVLDHSASMTATDVAGEPILGSKPTRLDEAKRQALRVVREKSANDLVMVIAFANRAQVVSSYTADEYELVKRIEALEPTQATTSLRDALEVAAGLANPSKLIEPQEGEVATEVVPPEMFIFTDGGFPDVEDFSLGNLRPRVVLIGPKPSPTAPFEGGSSSTSPGVVAQPSDNVGLIALQTRRNEERPDEYQVFGTIRNHRDTETRVMATLYAILPDDGTPVIEDAMEVVLGPRSDASVLFDRRAPEKGALLEVRLDVEDAFALDNRGFAVVSPPRKCRVLVATKGNRLLLQALQTEASQLLVETQVVTPDQLEQEATRNALRAGQYDLAIFDNCAPAEPPECNTLYFGAMPPGEPFAKARTVANPILLDWDSTHPLLQYVRDLRIIAVLEALVLDELPPAARSLIESDKGTLAFVTPRSGYLDAVVGFAISKEDRPGNTDWTLKIGFPLFLFNAVQTLGNADQALQGRLIQPGDTVTLLADALAESIQVTDPAGTVTTLKRNSQGTFLFEGAQQLGLYKATWENGSSHFAVNLFSPRESDLSTRGVPPEGTDQEFADEFKIKVGASRLESAESIVAAQRLWWKPFALAALGILIVEWYIYNRKVYV</sequence>
<evidence type="ECO:0000259" key="3">
    <source>
        <dbReference type="PROSITE" id="PS50234"/>
    </source>
</evidence>
<reference evidence="4 5" key="2">
    <citation type="journal article" date="2011" name="Stand. Genomic Sci.">
        <title>Complete genome sequence of Isosphaera pallida type strain (IS1B).</title>
        <authorList>
            <consortium name="US DOE Joint Genome Institute (JGI-PGF)"/>
            <person name="Goker M."/>
            <person name="Cleland D."/>
            <person name="Saunders E."/>
            <person name="Lapidus A."/>
            <person name="Nolan M."/>
            <person name="Lucas S."/>
            <person name="Hammon N."/>
            <person name="Deshpande S."/>
            <person name="Cheng J.F."/>
            <person name="Tapia R."/>
            <person name="Han C."/>
            <person name="Goodwin L."/>
            <person name="Pitluck S."/>
            <person name="Liolios K."/>
            <person name="Pagani I."/>
            <person name="Ivanova N."/>
            <person name="Mavromatis K."/>
            <person name="Pati A."/>
            <person name="Chen A."/>
            <person name="Palaniappan K."/>
            <person name="Land M."/>
            <person name="Hauser L."/>
            <person name="Chang Y.J."/>
            <person name="Jeffries C.D."/>
            <person name="Detter J.C."/>
            <person name="Beck B."/>
            <person name="Woyke T."/>
            <person name="Bristow J."/>
            <person name="Eisen J.A."/>
            <person name="Markowitz V."/>
            <person name="Hugenholtz P."/>
            <person name="Kyrpides N.C."/>
            <person name="Klenk H.P."/>
        </authorList>
    </citation>
    <scope>NUCLEOTIDE SEQUENCE [LARGE SCALE GENOMIC DNA]</scope>
    <source>
        <strain evidence="5">ATCC 43644 / DSM 9630 / IS1B</strain>
    </source>
</reference>
<dbReference type="SUPFAM" id="SSF53300">
    <property type="entry name" value="vWA-like"/>
    <property type="match status" value="1"/>
</dbReference>
<feature type="transmembrane region" description="Helical" evidence="2">
    <location>
        <begin position="68"/>
        <end position="87"/>
    </location>
</feature>
<keyword evidence="5" id="KW-1185">Reference proteome</keyword>
<evidence type="ECO:0000313" key="4">
    <source>
        <dbReference type="EMBL" id="ADV63312.1"/>
    </source>
</evidence>
<reference key="1">
    <citation type="submission" date="2010-11" db="EMBL/GenBank/DDBJ databases">
        <title>The complete sequence of chromosome of Isophaera pallida ATCC 43644.</title>
        <authorList>
            <consortium name="US DOE Joint Genome Institute (JGI-PGF)"/>
            <person name="Lucas S."/>
            <person name="Copeland A."/>
            <person name="Lapidus A."/>
            <person name="Bruce D."/>
            <person name="Goodwin L."/>
            <person name="Pitluck S."/>
            <person name="Kyrpides N."/>
            <person name="Mavromatis K."/>
            <person name="Pagani I."/>
            <person name="Ivanova N."/>
            <person name="Saunders E."/>
            <person name="Brettin T."/>
            <person name="Detter J.C."/>
            <person name="Han C."/>
            <person name="Tapia R."/>
            <person name="Land M."/>
            <person name="Hauser L."/>
            <person name="Markowitz V."/>
            <person name="Cheng J.-F."/>
            <person name="Hugenholtz P."/>
            <person name="Woyke T."/>
            <person name="Wu D."/>
            <person name="Eisen J.A."/>
        </authorList>
    </citation>
    <scope>NUCLEOTIDE SEQUENCE</scope>
    <source>
        <strain>ATCC 43644</strain>
    </source>
</reference>
<dbReference type="InParanoid" id="E8R0I0"/>
<keyword evidence="2" id="KW-1133">Transmembrane helix</keyword>
<dbReference type="Proteomes" id="UP000008631">
    <property type="component" value="Chromosome"/>
</dbReference>
<proteinExistence type="predicted"/>
<evidence type="ECO:0000313" key="5">
    <source>
        <dbReference type="Proteomes" id="UP000008631"/>
    </source>
</evidence>
<dbReference type="EMBL" id="CP002353">
    <property type="protein sequence ID" value="ADV63312.1"/>
    <property type="molecule type" value="Genomic_DNA"/>
</dbReference>
<dbReference type="InterPro" id="IPR002035">
    <property type="entry name" value="VWF_A"/>
</dbReference>
<dbReference type="KEGG" id="ipa:Isop_2745"/>
<feature type="domain" description="VWFA" evidence="3">
    <location>
        <begin position="98"/>
        <end position="224"/>
    </location>
</feature>
<dbReference type="Gene3D" id="3.40.50.410">
    <property type="entry name" value="von Willebrand factor, type A domain"/>
    <property type="match status" value="1"/>
</dbReference>
<feature type="transmembrane region" description="Helical" evidence="2">
    <location>
        <begin position="12"/>
        <end position="33"/>
    </location>
</feature>
<dbReference type="PANTHER" id="PTHR37464:SF1">
    <property type="entry name" value="BLL2463 PROTEIN"/>
    <property type="match status" value="1"/>
</dbReference>
<evidence type="ECO:0000256" key="2">
    <source>
        <dbReference type="SAM" id="Phobius"/>
    </source>
</evidence>
<dbReference type="HOGENOM" id="CLU_026368_0_0_0"/>
<dbReference type="OrthoDB" id="5289914at2"/>
<organism evidence="4 5">
    <name type="scientific">Isosphaera pallida (strain ATCC 43644 / DSM 9630 / IS1B)</name>
    <dbReference type="NCBI Taxonomy" id="575540"/>
    <lineage>
        <taxon>Bacteria</taxon>
        <taxon>Pseudomonadati</taxon>
        <taxon>Planctomycetota</taxon>
        <taxon>Planctomycetia</taxon>
        <taxon>Isosphaerales</taxon>
        <taxon>Isosphaeraceae</taxon>
        <taxon>Isosphaera</taxon>
    </lineage>
</organism>
<dbReference type="PROSITE" id="PS50234">
    <property type="entry name" value="VWFA"/>
    <property type="match status" value="1"/>
</dbReference>
<name>E8R0I0_ISOPI</name>
<gene>
    <name evidence="4" type="ordered locus">Isop_2745</name>
</gene>
<keyword evidence="2" id="KW-0472">Membrane</keyword>
<dbReference type="InterPro" id="IPR036465">
    <property type="entry name" value="vWFA_dom_sf"/>
</dbReference>
<keyword evidence="2" id="KW-0812">Transmembrane</keyword>
<dbReference type="STRING" id="575540.Isop_2745"/>
<feature type="region of interest" description="Disordered" evidence="1">
    <location>
        <begin position="248"/>
        <end position="269"/>
    </location>
</feature>
<protein>
    <submittedName>
        <fullName evidence="4">von Willebrand factor type A</fullName>
    </submittedName>
</protein>
<dbReference type="Pfam" id="PF07584">
    <property type="entry name" value="BatA"/>
    <property type="match status" value="1"/>
</dbReference>
<dbReference type="SMART" id="SM00327">
    <property type="entry name" value="VWA"/>
    <property type="match status" value="1"/>
</dbReference>
<dbReference type="RefSeq" id="WP_013565600.1">
    <property type="nucleotide sequence ID" value="NC_014962.1"/>
</dbReference>